<protein>
    <submittedName>
        <fullName evidence="2">Uncharacterized protein</fullName>
    </submittedName>
</protein>
<accession>A0A7W9TM09</accession>
<evidence type="ECO:0000313" key="2">
    <source>
        <dbReference type="EMBL" id="MBB6083024.1"/>
    </source>
</evidence>
<reference evidence="2 3" key="1">
    <citation type="submission" date="2020-08" db="EMBL/GenBank/DDBJ databases">
        <title>Genomic Encyclopedia of Type Strains, Phase IV (KMG-IV): sequencing the most valuable type-strain genomes for metagenomic binning, comparative biology and taxonomic classification.</title>
        <authorList>
            <person name="Goeker M."/>
        </authorList>
    </citation>
    <scope>NUCLEOTIDE SEQUENCE [LARGE SCALE GENOMIC DNA]</scope>
    <source>
        <strain evidence="2 3">DSM 12141</strain>
    </source>
</reference>
<dbReference type="AlphaFoldDB" id="A0A7W9TM09"/>
<evidence type="ECO:0000313" key="3">
    <source>
        <dbReference type="Proteomes" id="UP000541136"/>
    </source>
</evidence>
<feature type="region of interest" description="Disordered" evidence="1">
    <location>
        <begin position="1"/>
        <end position="38"/>
    </location>
</feature>
<dbReference type="EMBL" id="JACHIB010000005">
    <property type="protein sequence ID" value="MBB6083024.1"/>
    <property type="molecule type" value="Genomic_DNA"/>
</dbReference>
<name>A0A7W9TM09_CASDE</name>
<sequence length="38" mass="3542">MKASENGGNDGNGEIGGNDENGGAAAHSGAGRGTTGRP</sequence>
<feature type="compositionally biased region" description="Gly residues" evidence="1">
    <location>
        <begin position="8"/>
        <end position="20"/>
    </location>
</feature>
<comment type="caution">
    <text evidence="2">The sequence shown here is derived from an EMBL/GenBank/DDBJ whole genome shotgun (WGS) entry which is preliminary data.</text>
</comment>
<organism evidence="2 3">
    <name type="scientific">Castellaniella defragrans</name>
    <name type="common">Alcaligenes defragrans</name>
    <dbReference type="NCBI Taxonomy" id="75697"/>
    <lineage>
        <taxon>Bacteria</taxon>
        <taxon>Pseudomonadati</taxon>
        <taxon>Pseudomonadota</taxon>
        <taxon>Betaproteobacteria</taxon>
        <taxon>Burkholderiales</taxon>
        <taxon>Alcaligenaceae</taxon>
        <taxon>Castellaniella</taxon>
    </lineage>
</organism>
<evidence type="ECO:0000256" key="1">
    <source>
        <dbReference type="SAM" id="MobiDB-lite"/>
    </source>
</evidence>
<dbReference type="Proteomes" id="UP000541136">
    <property type="component" value="Unassembled WGS sequence"/>
</dbReference>
<proteinExistence type="predicted"/>
<gene>
    <name evidence="2" type="ORF">HNR28_001059</name>
</gene>